<dbReference type="Gene3D" id="3.30.565.10">
    <property type="entry name" value="Histidine kinase-like ATPase, C-terminal domain"/>
    <property type="match status" value="1"/>
</dbReference>
<dbReference type="Pfam" id="PF13581">
    <property type="entry name" value="HATPase_c_2"/>
    <property type="match status" value="1"/>
</dbReference>
<feature type="domain" description="MEDS" evidence="3">
    <location>
        <begin position="36"/>
        <end position="178"/>
    </location>
</feature>
<dbReference type="SUPFAM" id="SSF55874">
    <property type="entry name" value="ATPase domain of HSP90 chaperone/DNA topoisomerase II/histidine kinase"/>
    <property type="match status" value="1"/>
</dbReference>
<dbReference type="EMBL" id="PDKV01000002">
    <property type="protein sequence ID" value="PIB80597.1"/>
    <property type="molecule type" value="Genomic_DNA"/>
</dbReference>
<dbReference type="PANTHER" id="PTHR35526">
    <property type="entry name" value="ANTI-SIGMA-F FACTOR RSBW-RELATED"/>
    <property type="match status" value="1"/>
</dbReference>
<dbReference type="PANTHER" id="PTHR35526:SF3">
    <property type="entry name" value="ANTI-SIGMA-F FACTOR RSBW"/>
    <property type="match status" value="1"/>
</dbReference>
<evidence type="ECO:0000256" key="1">
    <source>
        <dbReference type="ARBA" id="ARBA00022527"/>
    </source>
</evidence>
<proteinExistence type="predicted"/>
<dbReference type="InterPro" id="IPR025847">
    <property type="entry name" value="MEDS_domain"/>
</dbReference>
<keyword evidence="4" id="KW-0808">Transferase</keyword>
<comment type="caution">
    <text evidence="4">The sequence shown here is derived from an EMBL/GenBank/DDBJ whole genome shotgun (WGS) entry which is preliminary data.</text>
</comment>
<dbReference type="OrthoDB" id="4088450at2"/>
<evidence type="ECO:0000313" key="5">
    <source>
        <dbReference type="Proteomes" id="UP000230971"/>
    </source>
</evidence>
<dbReference type="InterPro" id="IPR036890">
    <property type="entry name" value="HATPase_C_sf"/>
</dbReference>
<evidence type="ECO:0000313" key="4">
    <source>
        <dbReference type="EMBL" id="PIB80597.1"/>
    </source>
</evidence>
<evidence type="ECO:0000259" key="2">
    <source>
        <dbReference type="Pfam" id="PF13581"/>
    </source>
</evidence>
<dbReference type="InterPro" id="IPR047718">
    <property type="entry name" value="RsbA-like_anti_sig"/>
</dbReference>
<dbReference type="GO" id="GO:0004674">
    <property type="term" value="F:protein serine/threonine kinase activity"/>
    <property type="evidence" value="ECO:0007669"/>
    <property type="project" value="UniProtKB-KW"/>
</dbReference>
<dbReference type="InterPro" id="IPR050267">
    <property type="entry name" value="Anti-sigma-factor_SerPK"/>
</dbReference>
<keyword evidence="4" id="KW-0418">Kinase</keyword>
<dbReference type="InterPro" id="IPR003594">
    <property type="entry name" value="HATPase_dom"/>
</dbReference>
<dbReference type="Proteomes" id="UP000230971">
    <property type="component" value="Unassembled WGS sequence"/>
</dbReference>
<gene>
    <name evidence="4" type="ORF">CQY23_03410</name>
</gene>
<keyword evidence="1" id="KW-0723">Serine/threonine-protein kinase</keyword>
<dbReference type="Pfam" id="PF14417">
    <property type="entry name" value="MEDS"/>
    <property type="match status" value="1"/>
</dbReference>
<organism evidence="4 5">
    <name type="scientific">Mycobacterium celatum</name>
    <dbReference type="NCBI Taxonomy" id="28045"/>
    <lineage>
        <taxon>Bacteria</taxon>
        <taxon>Bacillati</taxon>
        <taxon>Actinomycetota</taxon>
        <taxon>Actinomycetes</taxon>
        <taxon>Mycobacteriales</taxon>
        <taxon>Mycobacteriaceae</taxon>
        <taxon>Mycobacterium</taxon>
    </lineage>
</organism>
<dbReference type="CDD" id="cd16936">
    <property type="entry name" value="HATPase_RsbW-like"/>
    <property type="match status" value="1"/>
</dbReference>
<name>A0A2G5PQK7_MYCCE</name>
<evidence type="ECO:0000259" key="3">
    <source>
        <dbReference type="Pfam" id="PF14417"/>
    </source>
</evidence>
<protein>
    <submittedName>
        <fullName evidence="4">Sensor histidine kinase</fullName>
    </submittedName>
</protein>
<dbReference type="AlphaFoldDB" id="A0A2G5PQK7"/>
<reference evidence="4 5" key="1">
    <citation type="journal article" date="2017" name="Infect. Genet. Evol.">
        <title>The new phylogeny of the genus Mycobacterium: The old and the news.</title>
        <authorList>
            <person name="Tortoli E."/>
            <person name="Fedrizzi T."/>
            <person name="Meehan C.J."/>
            <person name="Trovato A."/>
            <person name="Grottola A."/>
            <person name="Giacobazzi E."/>
            <person name="Serpini G.F."/>
            <person name="Tagliazucchi S."/>
            <person name="Fabio A."/>
            <person name="Bettua C."/>
            <person name="Bertorelli R."/>
            <person name="Frascaro F."/>
            <person name="De Sanctis V."/>
            <person name="Pecorari M."/>
            <person name="Jousson O."/>
            <person name="Segata N."/>
            <person name="Cirillo D.M."/>
        </authorList>
    </citation>
    <scope>NUCLEOTIDE SEQUENCE [LARGE SCALE GENOMIC DNA]</scope>
    <source>
        <strain evidence="4 5">NCTC 12882</strain>
    </source>
</reference>
<sequence>MTVGEPGSLTPGRGTGNAIEVAIVHQPHVDSAGFMHSALFYRGEREYLAGVVPFILDGLRRGEPVLVAVPARHLGLLRDGLGEACAKVTMADMGDVGRNPARAMGAMSAFAEKHRDRRVRMVGEPVWPGRSADEYPGCVENEALANTLFAGREVTALCPYDACGLDQEVLADARSTHPLLWRDGTVDRNADYAPDEALARYNRPLPSDTMAVAYTVRELADLSAARSFAARYARWLGLSPEGIASLQLIATELATNSLQHTGGVCRLAFWQYKGHIVCEASDAGRLDDPLAGRRPPTADGLAGRGLFLVNTVADLVRTHATATGTTIQAYLRLGVEERSRP</sequence>
<dbReference type="NCBIfam" id="NF041045">
    <property type="entry name" value="RsbA_anti_sig"/>
    <property type="match status" value="1"/>
</dbReference>
<accession>A0A2G5PQK7</accession>
<feature type="domain" description="Histidine kinase/HSP90-like ATPase" evidence="2">
    <location>
        <begin position="218"/>
        <end position="329"/>
    </location>
</feature>